<organism evidence="7 8">
    <name type="scientific">Amycolatopsis cihanbeyliensis</name>
    <dbReference type="NCBI Taxonomy" id="1128664"/>
    <lineage>
        <taxon>Bacteria</taxon>
        <taxon>Bacillati</taxon>
        <taxon>Actinomycetota</taxon>
        <taxon>Actinomycetes</taxon>
        <taxon>Pseudonocardiales</taxon>
        <taxon>Pseudonocardiaceae</taxon>
        <taxon>Amycolatopsis</taxon>
    </lineage>
</organism>
<keyword evidence="8" id="KW-1185">Reference proteome</keyword>
<comment type="caution">
    <text evidence="7">The sequence shown here is derived from an EMBL/GenBank/DDBJ whole genome shotgun (WGS) entry which is preliminary data.</text>
</comment>
<dbReference type="PANTHER" id="PTHR47506">
    <property type="entry name" value="TRANSCRIPTIONAL REGULATORY PROTEIN"/>
    <property type="match status" value="1"/>
</dbReference>
<protein>
    <submittedName>
        <fullName evidence="7">TetR family transcriptional regulator</fullName>
    </submittedName>
</protein>
<dbReference type="Gene3D" id="1.10.357.10">
    <property type="entry name" value="Tetracycline Repressor, domain 2"/>
    <property type="match status" value="1"/>
</dbReference>
<dbReference type="EMBL" id="VFML01000001">
    <property type="protein sequence ID" value="TQJ01331.1"/>
    <property type="molecule type" value="Genomic_DNA"/>
</dbReference>
<dbReference type="PANTHER" id="PTHR47506:SF3">
    <property type="entry name" value="HTH-TYPE TRANSCRIPTIONAL REGULATOR LMRA"/>
    <property type="match status" value="1"/>
</dbReference>
<evidence type="ECO:0000256" key="3">
    <source>
        <dbReference type="ARBA" id="ARBA00023163"/>
    </source>
</evidence>
<accession>A0A542DE29</accession>
<dbReference type="SUPFAM" id="SSF46689">
    <property type="entry name" value="Homeodomain-like"/>
    <property type="match status" value="1"/>
</dbReference>
<feature type="region of interest" description="Disordered" evidence="5">
    <location>
        <begin position="1"/>
        <end position="20"/>
    </location>
</feature>
<evidence type="ECO:0000313" key="7">
    <source>
        <dbReference type="EMBL" id="TQJ01331.1"/>
    </source>
</evidence>
<name>A0A542DE29_AMYCI</name>
<keyword evidence="1" id="KW-0805">Transcription regulation</keyword>
<evidence type="ECO:0000259" key="6">
    <source>
        <dbReference type="PROSITE" id="PS50977"/>
    </source>
</evidence>
<feature type="DNA-binding region" description="H-T-H motif" evidence="4">
    <location>
        <begin position="40"/>
        <end position="59"/>
    </location>
</feature>
<dbReference type="InterPro" id="IPR036271">
    <property type="entry name" value="Tet_transcr_reg_TetR-rel_C_sf"/>
</dbReference>
<feature type="domain" description="HTH tetR-type" evidence="6">
    <location>
        <begin position="17"/>
        <end position="77"/>
    </location>
</feature>
<dbReference type="PROSITE" id="PS50977">
    <property type="entry name" value="HTH_TETR_2"/>
    <property type="match status" value="1"/>
</dbReference>
<dbReference type="Proteomes" id="UP000320876">
    <property type="component" value="Unassembled WGS sequence"/>
</dbReference>
<dbReference type="GO" id="GO:0003677">
    <property type="term" value="F:DNA binding"/>
    <property type="evidence" value="ECO:0007669"/>
    <property type="project" value="UniProtKB-UniRule"/>
</dbReference>
<reference evidence="7 8" key="1">
    <citation type="submission" date="2019-06" db="EMBL/GenBank/DDBJ databases">
        <title>Sequencing the genomes of 1000 actinobacteria strains.</title>
        <authorList>
            <person name="Klenk H.-P."/>
        </authorList>
    </citation>
    <scope>NUCLEOTIDE SEQUENCE [LARGE SCALE GENOMIC DNA]</scope>
    <source>
        <strain evidence="7 8">DSM 45679</strain>
    </source>
</reference>
<evidence type="ECO:0000256" key="5">
    <source>
        <dbReference type="SAM" id="MobiDB-lite"/>
    </source>
</evidence>
<dbReference type="OrthoDB" id="4567939at2"/>
<dbReference type="Pfam" id="PF21993">
    <property type="entry name" value="TetR_C_13_2"/>
    <property type="match status" value="1"/>
</dbReference>
<dbReference type="Pfam" id="PF00440">
    <property type="entry name" value="TetR_N"/>
    <property type="match status" value="1"/>
</dbReference>
<dbReference type="InterPro" id="IPR001647">
    <property type="entry name" value="HTH_TetR"/>
</dbReference>
<evidence type="ECO:0000313" key="8">
    <source>
        <dbReference type="Proteomes" id="UP000320876"/>
    </source>
</evidence>
<evidence type="ECO:0000256" key="4">
    <source>
        <dbReference type="PROSITE-ProRule" id="PRU00335"/>
    </source>
</evidence>
<evidence type="ECO:0000256" key="1">
    <source>
        <dbReference type="ARBA" id="ARBA00023015"/>
    </source>
</evidence>
<dbReference type="InterPro" id="IPR009057">
    <property type="entry name" value="Homeodomain-like_sf"/>
</dbReference>
<keyword evidence="2 4" id="KW-0238">DNA-binding</keyword>
<dbReference type="SUPFAM" id="SSF48498">
    <property type="entry name" value="Tetracyclin repressor-like, C-terminal domain"/>
    <property type="match status" value="1"/>
</dbReference>
<evidence type="ECO:0000256" key="2">
    <source>
        <dbReference type="ARBA" id="ARBA00023125"/>
    </source>
</evidence>
<keyword evidence="3" id="KW-0804">Transcription</keyword>
<dbReference type="InterPro" id="IPR054156">
    <property type="entry name" value="YxaF_TetR_C"/>
</dbReference>
<dbReference type="AlphaFoldDB" id="A0A542DE29"/>
<sequence length="210" mass="22078">MNGLPQDPAPDDVHRPPGPRQRLITSAIDLVRRRGVAGTGVTELLTASNTARGSIYQHFPGGKQQLVEESTRVAGQVLTAAIAAATEVGDPLDALESFVRMWQETLTTTDFTAGCPVVAAALAGHDAPGLPAAAAEAFTEWNDLIATKLADSGVEPGTARSLATFTISAVEGAVILALSTRSVRPLEDVHRHLVELVRLHLPPRCGVTPE</sequence>
<gene>
    <name evidence="7" type="ORF">FB471_1008</name>
</gene>
<proteinExistence type="predicted"/>